<dbReference type="Proteomes" id="UP000054321">
    <property type="component" value="Unassembled WGS sequence"/>
</dbReference>
<dbReference type="OrthoDB" id="3231000at2759"/>
<organism evidence="6 7">
    <name type="scientific">Oidiodendron maius (strain Zn)</name>
    <dbReference type="NCBI Taxonomy" id="913774"/>
    <lineage>
        <taxon>Eukaryota</taxon>
        <taxon>Fungi</taxon>
        <taxon>Dikarya</taxon>
        <taxon>Ascomycota</taxon>
        <taxon>Pezizomycotina</taxon>
        <taxon>Leotiomycetes</taxon>
        <taxon>Leotiomycetes incertae sedis</taxon>
        <taxon>Myxotrichaceae</taxon>
        <taxon>Oidiodendron</taxon>
    </lineage>
</organism>
<reference evidence="7" key="2">
    <citation type="submission" date="2015-01" db="EMBL/GenBank/DDBJ databases">
        <title>Evolutionary Origins and Diversification of the Mycorrhizal Mutualists.</title>
        <authorList>
            <consortium name="DOE Joint Genome Institute"/>
            <consortium name="Mycorrhizal Genomics Consortium"/>
            <person name="Kohler A."/>
            <person name="Kuo A."/>
            <person name="Nagy L.G."/>
            <person name="Floudas D."/>
            <person name="Copeland A."/>
            <person name="Barry K.W."/>
            <person name="Cichocki N."/>
            <person name="Veneault-Fourrey C."/>
            <person name="LaButti K."/>
            <person name="Lindquist E.A."/>
            <person name="Lipzen A."/>
            <person name="Lundell T."/>
            <person name="Morin E."/>
            <person name="Murat C."/>
            <person name="Riley R."/>
            <person name="Ohm R."/>
            <person name="Sun H."/>
            <person name="Tunlid A."/>
            <person name="Henrissat B."/>
            <person name="Grigoriev I.V."/>
            <person name="Hibbett D.S."/>
            <person name="Martin F."/>
        </authorList>
    </citation>
    <scope>NUCLEOTIDE SEQUENCE [LARGE SCALE GENOMIC DNA]</scope>
    <source>
        <strain evidence="7">Zn</strain>
    </source>
</reference>
<gene>
    <name evidence="6" type="ORF">OIDMADRAFT_148122</name>
</gene>
<feature type="transmembrane region" description="Helical" evidence="5">
    <location>
        <begin position="540"/>
        <end position="558"/>
    </location>
</feature>
<dbReference type="SUPFAM" id="SSF144083">
    <property type="entry name" value="Magnesium transport protein CorA, transmembrane region"/>
    <property type="match status" value="1"/>
</dbReference>
<reference evidence="6 7" key="1">
    <citation type="submission" date="2014-04" db="EMBL/GenBank/DDBJ databases">
        <authorList>
            <consortium name="DOE Joint Genome Institute"/>
            <person name="Kuo A."/>
            <person name="Martino E."/>
            <person name="Perotto S."/>
            <person name="Kohler A."/>
            <person name="Nagy L.G."/>
            <person name="Floudas D."/>
            <person name="Copeland A."/>
            <person name="Barry K.W."/>
            <person name="Cichocki N."/>
            <person name="Veneault-Fourrey C."/>
            <person name="LaButti K."/>
            <person name="Lindquist E.A."/>
            <person name="Lipzen A."/>
            <person name="Lundell T."/>
            <person name="Morin E."/>
            <person name="Murat C."/>
            <person name="Sun H."/>
            <person name="Tunlid A."/>
            <person name="Henrissat B."/>
            <person name="Grigoriev I.V."/>
            <person name="Hibbett D.S."/>
            <person name="Martin F."/>
            <person name="Nordberg H.P."/>
            <person name="Cantor M.N."/>
            <person name="Hua S.X."/>
        </authorList>
    </citation>
    <scope>NUCLEOTIDE SEQUENCE [LARGE SCALE GENOMIC DNA]</scope>
    <source>
        <strain evidence="6 7">Zn</strain>
    </source>
</reference>
<protein>
    <submittedName>
        <fullName evidence="6">Uncharacterized protein</fullName>
    </submittedName>
</protein>
<dbReference type="Pfam" id="PF01544">
    <property type="entry name" value="CorA"/>
    <property type="match status" value="1"/>
</dbReference>
<dbReference type="EMBL" id="KN832883">
    <property type="protein sequence ID" value="KIM96971.1"/>
    <property type="molecule type" value="Genomic_DNA"/>
</dbReference>
<evidence type="ECO:0000256" key="3">
    <source>
        <dbReference type="ARBA" id="ARBA00022989"/>
    </source>
</evidence>
<dbReference type="HOGENOM" id="CLU_023638_0_0_1"/>
<sequence length="592" mass="67939">MADSFQPPNNPAQSDANPSTKYADYIVKFSKLRTGVGQNFYRLANFLSSETEYPQDYFLTLHRLYSNSKDRPSTDHITHIKSIADFEALGKDNMQKHNQILFLKGYPSAQWLNTIGAKYQIDPEFFRQHLDFLCSSDPSSKLDAMPLLSSSKATMASFYITTTQSLDTLQDQHVSFEKKRKACEAAMDSYRDRLIIRQNVGVGDPIVRFYSLIDANYSVIEQRVSVYLHKHEEKQKLSKADKQKFSKQDMQKLTMEETQNNWTLLIWIDSSKDLRQLRSMPWETLQTKRTDSDQHTLSDANNLKRRQTAAQMLPIINYRFKLALKARLIEKELPQEVLANEYPPQSASTLFLNYGRSESPEIMASCPIYALRELMELVVQSELQFLSLCSTRLSAIEALGYSPDIDSLPNMKDLKRLLYRHIHQNQNMSTFITNASRLWPTPSSTENEHAEIADTAVNYLKQDFNTVIDRNQALYKRCTEAIGVLMNEIVIAESRGAMVQATRLGKLTFLAFVFVPLSFTTSFFGMNLKELGAGPNSLSIWSWFALTFPLVVAVMIVFRWEMAQIVKFITSPFRKILAMVERNVPKSNDIEL</sequence>
<keyword evidence="3 5" id="KW-1133">Transmembrane helix</keyword>
<dbReference type="InterPro" id="IPR045863">
    <property type="entry name" value="CorA_TM1_TM2"/>
</dbReference>
<dbReference type="InterPro" id="IPR002523">
    <property type="entry name" value="MgTranspt_CorA/ZnTranspt_ZntB"/>
</dbReference>
<evidence type="ECO:0000313" key="7">
    <source>
        <dbReference type="Proteomes" id="UP000054321"/>
    </source>
</evidence>
<keyword evidence="7" id="KW-1185">Reference proteome</keyword>
<dbReference type="InParanoid" id="A0A0C3H355"/>
<accession>A0A0C3H355</accession>
<evidence type="ECO:0000256" key="5">
    <source>
        <dbReference type="SAM" id="Phobius"/>
    </source>
</evidence>
<dbReference type="GO" id="GO:0016020">
    <property type="term" value="C:membrane"/>
    <property type="evidence" value="ECO:0007669"/>
    <property type="project" value="UniProtKB-SubCell"/>
</dbReference>
<evidence type="ECO:0000256" key="4">
    <source>
        <dbReference type="ARBA" id="ARBA00023136"/>
    </source>
</evidence>
<feature type="transmembrane region" description="Helical" evidence="5">
    <location>
        <begin position="507"/>
        <end position="528"/>
    </location>
</feature>
<keyword evidence="4 5" id="KW-0472">Membrane</keyword>
<dbReference type="Gene3D" id="1.20.58.340">
    <property type="entry name" value="Magnesium transport protein CorA, transmembrane region"/>
    <property type="match status" value="1"/>
</dbReference>
<comment type="subcellular location">
    <subcellularLocation>
        <location evidence="1">Membrane</location>
        <topology evidence="1">Multi-pass membrane protein</topology>
    </subcellularLocation>
</comment>
<evidence type="ECO:0000256" key="1">
    <source>
        <dbReference type="ARBA" id="ARBA00004141"/>
    </source>
</evidence>
<name>A0A0C3H355_OIDMZ</name>
<dbReference type="GO" id="GO:0046873">
    <property type="term" value="F:metal ion transmembrane transporter activity"/>
    <property type="evidence" value="ECO:0007669"/>
    <property type="project" value="InterPro"/>
</dbReference>
<proteinExistence type="predicted"/>
<dbReference type="AlphaFoldDB" id="A0A0C3H355"/>
<keyword evidence="2 5" id="KW-0812">Transmembrane</keyword>
<evidence type="ECO:0000256" key="2">
    <source>
        <dbReference type="ARBA" id="ARBA00022692"/>
    </source>
</evidence>
<evidence type="ECO:0000313" key="6">
    <source>
        <dbReference type="EMBL" id="KIM96971.1"/>
    </source>
</evidence>
<dbReference type="STRING" id="913774.A0A0C3H355"/>